<evidence type="ECO:0000313" key="3">
    <source>
        <dbReference type="Proteomes" id="UP000053477"/>
    </source>
</evidence>
<evidence type="ECO:0000256" key="1">
    <source>
        <dbReference type="SAM" id="Phobius"/>
    </source>
</evidence>
<keyword evidence="1" id="KW-0812">Transmembrane</keyword>
<proteinExistence type="predicted"/>
<dbReference type="AlphaFoldDB" id="A0A0H2RE97"/>
<dbReference type="EMBL" id="KQ086034">
    <property type="protein sequence ID" value="KLO10165.1"/>
    <property type="molecule type" value="Genomic_DNA"/>
</dbReference>
<name>A0A0H2RE97_9AGAM</name>
<keyword evidence="1" id="KW-0472">Membrane</keyword>
<dbReference type="Proteomes" id="UP000053477">
    <property type="component" value="Unassembled WGS sequence"/>
</dbReference>
<gene>
    <name evidence="2" type="ORF">SCHPADRAFT_907130</name>
</gene>
<feature type="transmembrane region" description="Helical" evidence="1">
    <location>
        <begin position="21"/>
        <end position="44"/>
    </location>
</feature>
<protein>
    <submittedName>
        <fullName evidence="2">Uncharacterized protein</fullName>
    </submittedName>
</protein>
<keyword evidence="1" id="KW-1133">Transmembrane helix</keyword>
<reference evidence="2 3" key="1">
    <citation type="submission" date="2015-04" db="EMBL/GenBank/DDBJ databases">
        <title>Complete genome sequence of Schizopora paradoxa KUC8140, a cosmopolitan wood degrader in East Asia.</title>
        <authorList>
            <consortium name="DOE Joint Genome Institute"/>
            <person name="Min B."/>
            <person name="Park H."/>
            <person name="Jang Y."/>
            <person name="Kim J.-J."/>
            <person name="Kim K.H."/>
            <person name="Pangilinan J."/>
            <person name="Lipzen A."/>
            <person name="Riley R."/>
            <person name="Grigoriev I.V."/>
            <person name="Spatafora J.W."/>
            <person name="Choi I.-G."/>
        </authorList>
    </citation>
    <scope>NUCLEOTIDE SEQUENCE [LARGE SCALE GENOMIC DNA]</scope>
    <source>
        <strain evidence="2 3">KUC8140</strain>
    </source>
</reference>
<accession>A0A0H2RE97</accession>
<dbReference type="InParanoid" id="A0A0H2RE97"/>
<evidence type="ECO:0000313" key="2">
    <source>
        <dbReference type="EMBL" id="KLO10165.1"/>
    </source>
</evidence>
<sequence>MRVYDSLIFGSFRYSRLQKAPFFKAILELSALVVIGLSAASVNLAKEDDIDIFNAFDFGSKGNARQVALLALYVSCFTELLLVLFPSPASSTSH</sequence>
<keyword evidence="3" id="KW-1185">Reference proteome</keyword>
<organism evidence="2 3">
    <name type="scientific">Schizopora paradoxa</name>
    <dbReference type="NCBI Taxonomy" id="27342"/>
    <lineage>
        <taxon>Eukaryota</taxon>
        <taxon>Fungi</taxon>
        <taxon>Dikarya</taxon>
        <taxon>Basidiomycota</taxon>
        <taxon>Agaricomycotina</taxon>
        <taxon>Agaricomycetes</taxon>
        <taxon>Hymenochaetales</taxon>
        <taxon>Schizoporaceae</taxon>
        <taxon>Schizopora</taxon>
    </lineage>
</organism>
<feature type="transmembrane region" description="Helical" evidence="1">
    <location>
        <begin position="64"/>
        <end position="85"/>
    </location>
</feature>